<dbReference type="InterPro" id="IPR036047">
    <property type="entry name" value="F-box-like_dom_sf"/>
</dbReference>
<gene>
    <name evidence="2" type="ORF">LLEC1_05783</name>
</gene>
<dbReference type="SUPFAM" id="SSF81383">
    <property type="entry name" value="F-box domain"/>
    <property type="match status" value="1"/>
</dbReference>
<dbReference type="OrthoDB" id="4921238at2759"/>
<accession>A0A179ISL0</accession>
<dbReference type="Proteomes" id="UP000243081">
    <property type="component" value="Unassembled WGS sequence"/>
</dbReference>
<dbReference type="InterPro" id="IPR001810">
    <property type="entry name" value="F-box_dom"/>
</dbReference>
<feature type="domain" description="F-box" evidence="1">
    <location>
        <begin position="23"/>
        <end position="71"/>
    </location>
</feature>
<name>A0A179ISL0_CORDF</name>
<evidence type="ECO:0000313" key="3">
    <source>
        <dbReference type="Proteomes" id="UP000243081"/>
    </source>
</evidence>
<dbReference type="AlphaFoldDB" id="A0A179ISL0"/>
<evidence type="ECO:0000259" key="1">
    <source>
        <dbReference type="PROSITE" id="PS50181"/>
    </source>
</evidence>
<reference evidence="2 3" key="1">
    <citation type="submission" date="2016-03" db="EMBL/GenBank/DDBJ databases">
        <title>Fine-scale spatial genetic structure of a fungal parasite of coffee scale insects.</title>
        <authorList>
            <person name="Jackson D."/>
            <person name="Zemenick K.A."/>
            <person name="Malloure B."/>
            <person name="Quandt C.A."/>
            <person name="James T.Y."/>
        </authorList>
    </citation>
    <scope>NUCLEOTIDE SEQUENCE [LARGE SCALE GENOMIC DNA]</scope>
    <source>
        <strain evidence="2 3">UM487</strain>
    </source>
</reference>
<organism evidence="2 3">
    <name type="scientific">Cordyceps confragosa</name>
    <name type="common">Lecanicillium lecanii</name>
    <dbReference type="NCBI Taxonomy" id="2714763"/>
    <lineage>
        <taxon>Eukaryota</taxon>
        <taxon>Fungi</taxon>
        <taxon>Dikarya</taxon>
        <taxon>Ascomycota</taxon>
        <taxon>Pezizomycotina</taxon>
        <taxon>Sordariomycetes</taxon>
        <taxon>Hypocreomycetidae</taxon>
        <taxon>Hypocreales</taxon>
        <taxon>Cordycipitaceae</taxon>
        <taxon>Akanthomyces</taxon>
    </lineage>
</organism>
<protein>
    <recommendedName>
        <fullName evidence="1">F-box domain-containing protein</fullName>
    </recommendedName>
</protein>
<dbReference type="PROSITE" id="PS50181">
    <property type="entry name" value="FBOX"/>
    <property type="match status" value="1"/>
</dbReference>
<comment type="caution">
    <text evidence="2">The sequence shown here is derived from an EMBL/GenBank/DDBJ whole genome shotgun (WGS) entry which is preliminary data.</text>
</comment>
<proteinExistence type="predicted"/>
<dbReference type="OMA" id="KCCKLHQ"/>
<keyword evidence="3" id="KW-1185">Reference proteome</keyword>
<dbReference type="EMBL" id="LUKN01000170">
    <property type="protein sequence ID" value="OAR05667.1"/>
    <property type="molecule type" value="Genomic_DNA"/>
</dbReference>
<sequence>MAYLDSVAKLLALGGGRTSNPPRDVLLNLPLEFFQEIADHLPLQSLLPLTQTCSSLRNTLLGRLRLEARRVSKQELLEFLTEVAKPFPDAWVCQECPAIHEADYRDTPHRRALACPRLRYIPLHSGPRDDYYELHHHHLLAPHTRAGFRINPDDAHGNMLSASYTVTPKVVKGRYVRKCTWRFSQGRESPSHDNLGAIALCCHLPTAPILRTEDGQITHRRHSSPLTDSLSWAFESGKNVSGFCHYCALDFKVTLTRQGKDLMIEAWQDLGPEDTIYEANWRAAVWDSRRHSIVEHMVQNRIVTSRFKWVRKLYGEWGVLESGLLVGEPDSWIEFYIDQSKQYHPLAPKDETDEDGE</sequence>
<evidence type="ECO:0000313" key="2">
    <source>
        <dbReference type="EMBL" id="OAR05667.1"/>
    </source>
</evidence>